<keyword evidence="3 4" id="KW-0418">Kinase</keyword>
<dbReference type="Pfam" id="PF02595">
    <property type="entry name" value="Gly_kinase"/>
    <property type="match status" value="1"/>
</dbReference>
<dbReference type="SUPFAM" id="SSF110738">
    <property type="entry name" value="Glycerate kinase I"/>
    <property type="match status" value="1"/>
</dbReference>
<organism evidence="5 6">
    <name type="scientific">Soehngenia longivitae</name>
    <dbReference type="NCBI Taxonomy" id="2562294"/>
    <lineage>
        <taxon>Bacteria</taxon>
        <taxon>Bacillati</taxon>
        <taxon>Bacillota</taxon>
        <taxon>Tissierellia</taxon>
        <taxon>Tissierellales</taxon>
        <taxon>Tissierellaceae</taxon>
        <taxon>Soehngenia</taxon>
    </lineage>
</organism>
<dbReference type="Gene3D" id="3.90.1510.10">
    <property type="entry name" value="Glycerate kinase, domain 2"/>
    <property type="match status" value="1"/>
</dbReference>
<dbReference type="PIRSF" id="PIRSF006078">
    <property type="entry name" value="GlxK"/>
    <property type="match status" value="1"/>
</dbReference>
<dbReference type="RefSeq" id="WP_135271716.1">
    <property type="nucleotide sequence ID" value="NZ_SRIB01000017.1"/>
</dbReference>
<dbReference type="EMBL" id="SRIB01000017">
    <property type="protein sequence ID" value="TFZ39191.1"/>
    <property type="molecule type" value="Genomic_DNA"/>
</dbReference>
<keyword evidence="6" id="KW-1185">Reference proteome</keyword>
<reference evidence="5 6" key="1">
    <citation type="submission" date="2019-03" db="EMBL/GenBank/DDBJ databases">
        <title>Draft genome sequence data and analysis of a Fermenting Bacterium, Soehngenia longevitae strain 1933PT, isolated from petroleum reservoir in Azerbaijan.</title>
        <authorList>
            <person name="Grouzdev D.S."/>
            <person name="Bidzhieva S.K."/>
            <person name="Sokolova D.S."/>
            <person name="Tourova T.P."/>
            <person name="Poltaraus A.B."/>
            <person name="Nazina T.N."/>
        </authorList>
    </citation>
    <scope>NUCLEOTIDE SEQUENCE [LARGE SCALE GENOMIC DNA]</scope>
    <source>
        <strain evidence="5 6">1933P</strain>
    </source>
</reference>
<dbReference type="InterPro" id="IPR004381">
    <property type="entry name" value="Glycerate_kinase"/>
</dbReference>
<dbReference type="InterPro" id="IPR018193">
    <property type="entry name" value="Glyc_kinase_flavodox-like_fold"/>
</dbReference>
<accession>A0A4Z0D092</accession>
<dbReference type="AlphaFoldDB" id="A0A4Z0D092"/>
<sequence length="376" mass="41938">MKVIIAPCEIRNIIDANDMAIYMEDGVRNIIKNAQIYKYPLLDGDSPIEQTRALGGKIYEKETLDPLGRKINSKYAVLNDKVIIDLKESSGLRHLSIEERNPLLTSTFGTGLLILDALNKGYRDFYIYTRGSATNDAGIGILKSLGLKFLDSNKNEVDLNAKGLYMIRDVDVSMKDKRLDETSFTVVTDYTEEYSGLHGIAYTYGPLKGATPLMIESLDRGLRNFALIVEKKMGINIEKVNGSGAGGGVAAGLYSFLDADIIPTTDAFYEISNLKNNLFDADLVLTGSTEVIKWEKLNSLMMDIVDKAHKNHVPVVGIFGYIENDLDKLYSNGFTGIYSLYKNRLHMNNSFMEPQETLLKTVESIISLMNDEQYEG</sequence>
<keyword evidence="2 4" id="KW-0808">Transferase</keyword>
<dbReference type="PANTHER" id="PTHR21599">
    <property type="entry name" value="GLYCERATE KINASE"/>
    <property type="match status" value="1"/>
</dbReference>
<dbReference type="Gene3D" id="3.40.50.10350">
    <property type="entry name" value="Glycerate kinase, domain 1"/>
    <property type="match status" value="1"/>
</dbReference>
<evidence type="ECO:0000313" key="5">
    <source>
        <dbReference type="EMBL" id="TFZ39191.1"/>
    </source>
</evidence>
<dbReference type="GO" id="GO:0031388">
    <property type="term" value="P:organic acid phosphorylation"/>
    <property type="evidence" value="ECO:0007669"/>
    <property type="project" value="UniProtKB-UniRule"/>
</dbReference>
<comment type="similarity">
    <text evidence="1 4">Belongs to the glycerate kinase type-1 family.</text>
</comment>
<dbReference type="PANTHER" id="PTHR21599:SF0">
    <property type="entry name" value="GLYCERATE KINASE"/>
    <property type="match status" value="1"/>
</dbReference>
<dbReference type="Proteomes" id="UP000298381">
    <property type="component" value="Unassembled WGS sequence"/>
</dbReference>
<comment type="caution">
    <text evidence="5">The sequence shown here is derived from an EMBL/GenBank/DDBJ whole genome shotgun (WGS) entry which is preliminary data.</text>
</comment>
<dbReference type="NCBIfam" id="TIGR00045">
    <property type="entry name" value="glycerate kinase"/>
    <property type="match status" value="1"/>
</dbReference>
<gene>
    <name evidence="5" type="ORF">E4100_08985</name>
</gene>
<dbReference type="InterPro" id="IPR018197">
    <property type="entry name" value="Glycerate_kinase_RE-like"/>
</dbReference>
<evidence type="ECO:0000313" key="6">
    <source>
        <dbReference type="Proteomes" id="UP000298381"/>
    </source>
</evidence>
<evidence type="ECO:0000256" key="2">
    <source>
        <dbReference type="ARBA" id="ARBA00022679"/>
    </source>
</evidence>
<proteinExistence type="inferred from homology"/>
<dbReference type="OrthoDB" id="9774290at2"/>
<name>A0A4Z0D092_9FIRM</name>
<dbReference type="GO" id="GO:0008887">
    <property type="term" value="F:glycerate kinase activity"/>
    <property type="evidence" value="ECO:0007669"/>
    <property type="project" value="UniProtKB-UniRule"/>
</dbReference>
<protein>
    <submittedName>
        <fullName evidence="5">Glycerate kinase</fullName>
    </submittedName>
</protein>
<evidence type="ECO:0000256" key="4">
    <source>
        <dbReference type="PIRNR" id="PIRNR006078"/>
    </source>
</evidence>
<evidence type="ECO:0000256" key="3">
    <source>
        <dbReference type="ARBA" id="ARBA00022777"/>
    </source>
</evidence>
<dbReference type="InterPro" id="IPR036129">
    <property type="entry name" value="Glycerate_kinase_sf"/>
</dbReference>
<evidence type="ECO:0000256" key="1">
    <source>
        <dbReference type="ARBA" id="ARBA00006284"/>
    </source>
</evidence>